<evidence type="ECO:0000256" key="1">
    <source>
        <dbReference type="ARBA" id="ARBA00022737"/>
    </source>
</evidence>
<reference evidence="5" key="1">
    <citation type="submission" date="2020-09" db="EMBL/GenBank/DDBJ databases">
        <title>Genome-Enabled Discovery of Anthraquinone Biosynthesis in Senna tora.</title>
        <authorList>
            <person name="Kang S.-H."/>
            <person name="Pandey R.P."/>
            <person name="Lee C.-M."/>
            <person name="Sim J.-S."/>
            <person name="Jeong J.-T."/>
            <person name="Choi B.-S."/>
            <person name="Jung M."/>
            <person name="Ginzburg D."/>
            <person name="Zhao K."/>
            <person name="Won S.Y."/>
            <person name="Oh T.-J."/>
            <person name="Yu Y."/>
            <person name="Kim N.-H."/>
            <person name="Lee O.R."/>
            <person name="Lee T.-H."/>
            <person name="Bashyal P."/>
            <person name="Kim T.-S."/>
            <person name="Lee W.-H."/>
            <person name="Kawkins C."/>
            <person name="Kim C.-K."/>
            <person name="Kim J.S."/>
            <person name="Ahn B.O."/>
            <person name="Rhee S.Y."/>
            <person name="Sohng J.K."/>
        </authorList>
    </citation>
    <scope>NUCLEOTIDE SEQUENCE</scope>
    <source>
        <tissue evidence="5">Leaf</tissue>
    </source>
</reference>
<dbReference type="Gene3D" id="3.30.1370.10">
    <property type="entry name" value="K Homology domain, type 1"/>
    <property type="match status" value="2"/>
</dbReference>
<feature type="compositionally biased region" description="Basic and acidic residues" evidence="3">
    <location>
        <begin position="137"/>
        <end position="155"/>
    </location>
</feature>
<dbReference type="GO" id="GO:0003723">
    <property type="term" value="F:RNA binding"/>
    <property type="evidence" value="ECO:0007669"/>
    <property type="project" value="UniProtKB-UniRule"/>
</dbReference>
<feature type="compositionally biased region" description="Polar residues" evidence="3">
    <location>
        <begin position="700"/>
        <end position="714"/>
    </location>
</feature>
<keyword evidence="6" id="KW-1185">Reference proteome</keyword>
<dbReference type="SMART" id="SM00322">
    <property type="entry name" value="KH"/>
    <property type="match status" value="2"/>
</dbReference>
<feature type="domain" description="K Homology" evidence="4">
    <location>
        <begin position="204"/>
        <end position="277"/>
    </location>
</feature>
<feature type="compositionally biased region" description="Basic and acidic residues" evidence="3">
    <location>
        <begin position="91"/>
        <end position="100"/>
    </location>
</feature>
<dbReference type="AlphaFoldDB" id="A0A834WHZ0"/>
<gene>
    <name evidence="5" type="ORF">G2W53_021531</name>
</gene>
<feature type="compositionally biased region" description="Polar residues" evidence="3">
    <location>
        <begin position="781"/>
        <end position="800"/>
    </location>
</feature>
<feature type="compositionally biased region" description="Pro residues" evidence="3">
    <location>
        <begin position="500"/>
        <end position="510"/>
    </location>
</feature>
<dbReference type="Proteomes" id="UP000634136">
    <property type="component" value="Unassembled WGS sequence"/>
</dbReference>
<feature type="compositionally biased region" description="Polar residues" evidence="3">
    <location>
        <begin position="101"/>
        <end position="115"/>
    </location>
</feature>
<feature type="compositionally biased region" description="Low complexity" evidence="3">
    <location>
        <begin position="668"/>
        <end position="686"/>
    </location>
</feature>
<dbReference type="CDD" id="cd00105">
    <property type="entry name" value="KH-I"/>
    <property type="match status" value="1"/>
</dbReference>
<protein>
    <submittedName>
        <fullName evidence="5">Far upstream element-binding protein 2-like isoform X1</fullName>
    </submittedName>
</protein>
<dbReference type="Pfam" id="PF00013">
    <property type="entry name" value="KH_1"/>
    <property type="match status" value="2"/>
</dbReference>
<organism evidence="5 6">
    <name type="scientific">Senna tora</name>
    <dbReference type="NCBI Taxonomy" id="362788"/>
    <lineage>
        <taxon>Eukaryota</taxon>
        <taxon>Viridiplantae</taxon>
        <taxon>Streptophyta</taxon>
        <taxon>Embryophyta</taxon>
        <taxon>Tracheophyta</taxon>
        <taxon>Spermatophyta</taxon>
        <taxon>Magnoliopsida</taxon>
        <taxon>eudicotyledons</taxon>
        <taxon>Gunneridae</taxon>
        <taxon>Pentapetalae</taxon>
        <taxon>rosids</taxon>
        <taxon>fabids</taxon>
        <taxon>Fabales</taxon>
        <taxon>Fabaceae</taxon>
        <taxon>Caesalpinioideae</taxon>
        <taxon>Cassia clade</taxon>
        <taxon>Senna</taxon>
    </lineage>
</organism>
<accession>A0A834WHZ0</accession>
<dbReference type="InterPro" id="IPR004087">
    <property type="entry name" value="KH_dom"/>
</dbReference>
<feature type="region of interest" description="Disordered" evidence="3">
    <location>
        <begin position="370"/>
        <end position="762"/>
    </location>
</feature>
<keyword evidence="1" id="KW-0677">Repeat</keyword>
<dbReference type="SUPFAM" id="SSF54791">
    <property type="entry name" value="Eukaryotic type KH-domain (KH-domain type I)"/>
    <property type="match status" value="2"/>
</dbReference>
<keyword evidence="2" id="KW-0694">RNA-binding</keyword>
<feature type="compositionally biased region" description="Polar residues" evidence="3">
    <location>
        <begin position="563"/>
        <end position="584"/>
    </location>
</feature>
<evidence type="ECO:0000256" key="3">
    <source>
        <dbReference type="SAM" id="MobiDB-lite"/>
    </source>
</evidence>
<feature type="compositionally biased region" description="Acidic residues" evidence="3">
    <location>
        <begin position="120"/>
        <end position="130"/>
    </location>
</feature>
<evidence type="ECO:0000313" key="6">
    <source>
        <dbReference type="Proteomes" id="UP000634136"/>
    </source>
</evidence>
<feature type="compositionally biased region" description="Polar residues" evidence="3">
    <location>
        <begin position="616"/>
        <end position="644"/>
    </location>
</feature>
<dbReference type="InterPro" id="IPR036612">
    <property type="entry name" value="KH_dom_type_1_sf"/>
</dbReference>
<feature type="domain" description="K Homology" evidence="4">
    <location>
        <begin position="300"/>
        <end position="374"/>
    </location>
</feature>
<dbReference type="PANTHER" id="PTHR10288">
    <property type="entry name" value="KH DOMAIN CONTAINING RNA BINDING PROTEIN"/>
    <property type="match status" value="1"/>
</dbReference>
<proteinExistence type="predicted"/>
<evidence type="ECO:0000313" key="5">
    <source>
        <dbReference type="EMBL" id="KAF7823387.1"/>
    </source>
</evidence>
<feature type="compositionally biased region" description="Polar residues" evidence="3">
    <location>
        <begin position="414"/>
        <end position="426"/>
    </location>
</feature>
<comment type="caution">
    <text evidence="5">The sequence shown here is derived from an EMBL/GenBank/DDBJ whole genome shotgun (WGS) entry which is preliminary data.</text>
</comment>
<feature type="compositionally biased region" description="Basic and acidic residues" evidence="3">
    <location>
        <begin position="168"/>
        <end position="190"/>
    </location>
</feature>
<sequence length="800" mass="85080">MAEKQVLAAEMSPVPSDLKRKFEDLEPEAPQQPTDEKHLESNVNSNSEPDDGEKADVAVSDEGEKKRPRIDEELDGQATKNGYQDEQVGEPVKEKEERSSSEIALSQDGQPTSNELPEASTEEQTPDEIPEQAVAKETVEDSRPENAEEPSKESQEPFVESTEQDASSGEKKPESADTEIHTAEVPDNKQDTSSGQEQPTPVGEITTRKIEVPNNKVGVLIGKAGDTIRYLQYNSGAKIQITRDADADPHSASRPVELIGSLDSIEKAEKLISAVIAEADAGGSPALVARGLSSAQAAAGAEQIQIQVPNEKVGLIIGRGGETIKGLQTKSGARIQLIPQHLAEGDDSKERTVQVTGDKRQVEIAREMIKEVMSQPVRPSTGGFGQQGFRPPRGSGGPPQWGQRGSHYAHPTPYDNQQRGQYQSHNPPYASAPYGNYPQHMAPRSNFGSGWEQRPHASMQGPPPHSGSYEYYGGQGGHLHDAPPSNPHPSSVPPHGAGPSPVPSMGPPPSQVNYNYGQPQGPDYGHQAPYSQAGYSQQGYGHGYDETKFDNRAPTQHPYGGHASSQPTYPQAGTQPNFAAQQQYGKPPLYGMPSQGQPPHSYGPPRATQPGEMPYQGSTPAQSYGTNVPQQQPYPYASSGSQAAYPTYGSAPVADSYNHPPPASGPVYAQPGGQPGYAQPGTQQAPSYGQVAPTGAYGSYPSQQAYTDQQSAPSNAGYAYPQDPGYSSGPAPAYTAAPNAQPAYVQPTPTQTGYDQSNPQAAAASYGAVQAAAPAAYGKTVSPQPTYPQYDSTQAYAAPR</sequence>
<feature type="compositionally biased region" description="Basic and acidic residues" evidence="3">
    <location>
        <begin position="52"/>
        <end position="71"/>
    </location>
</feature>
<dbReference type="PROSITE" id="PS50084">
    <property type="entry name" value="KH_TYPE_1"/>
    <property type="match status" value="2"/>
</dbReference>
<feature type="compositionally biased region" description="Polar residues" evidence="3">
    <location>
        <begin position="747"/>
        <end position="758"/>
    </location>
</feature>
<dbReference type="InterPro" id="IPR004088">
    <property type="entry name" value="KH_dom_type_1"/>
</dbReference>
<evidence type="ECO:0000259" key="4">
    <source>
        <dbReference type="SMART" id="SM00322"/>
    </source>
</evidence>
<name>A0A834WHZ0_9FABA</name>
<feature type="compositionally biased region" description="Polar residues" evidence="3">
    <location>
        <begin position="529"/>
        <end position="539"/>
    </location>
</feature>
<feature type="region of interest" description="Disordered" evidence="3">
    <location>
        <begin position="1"/>
        <end position="209"/>
    </location>
</feature>
<dbReference type="EMBL" id="JAAIUW010000007">
    <property type="protein sequence ID" value="KAF7823387.1"/>
    <property type="molecule type" value="Genomic_DNA"/>
</dbReference>
<feature type="region of interest" description="Disordered" evidence="3">
    <location>
        <begin position="774"/>
        <end position="800"/>
    </location>
</feature>
<dbReference type="OrthoDB" id="5204190at2759"/>
<evidence type="ECO:0000256" key="2">
    <source>
        <dbReference type="PROSITE-ProRule" id="PRU00117"/>
    </source>
</evidence>